<dbReference type="PANTHER" id="PTHR33112">
    <property type="entry name" value="DOMAIN PROTEIN, PUTATIVE-RELATED"/>
    <property type="match status" value="1"/>
</dbReference>
<sequence>MRRYIRTGPPDDMGNGFCSVCNSIDFGEIAAIDVAGPEPYDRSEFGLRGYRTVFDLSTLGQDPTSGCPMCALFCLARDYVYGGKRTTGLSLVRRASAYALPVDLALVGKYEDGTGHWDAYPYRLTFWPSSESTTPRLTCGNFKVKYEWILSQIQVCVDQHNHTSPDETIPNLLLIDCRNLKVIDAPRKPEYLALSYVWGRDHPAGTNDPQPLNIDGFGGVVTWTIADAIRLTQGLGKRYLWVDYYCIRQNQPDHVKQQLQLMGQIFAGAWATIVALGSNNRVPLPGVSVDRRAPSFTTVPSGGVILMDHDTQYHYRIEQSAWNTRAWCYQEKVISTRRIYCCDNEVLIDCAKAMVPETLGLGDGQLRLRNYKDLRPDFPSAVDDYSRRKLTNQMDAIDAFRGYLATIDQRTYWGVPIHCPSESASHDETEETGFCVGLLWHHVTSSMNRQEARSKAAELQPPVQDDKFPSWTWVSCRWRVHPFAIFRDSDKYHFVRHCDIFVESSLGQPIRCSDLFMPHSEDSSMVAEQSKYLQLQAPLLSYRLLDPKRASKYSDYKLMPWLHLCSLDLAIFQDIGKFRRICFYPDFGRIGSQTLASFPETGKALFIATIRNGGRSTWEDSFCFLALEKKQDHWRRVGIIIALAYEYHSIVFKQDTKGHVDHTRDLKVIRACESQAAAIEEGLEDLWLEAEAARQFALSKIEAVSKEALAEIHQLPLDTIRLG</sequence>
<comment type="caution">
    <text evidence="2">The sequence shown here is derived from an EMBL/GenBank/DDBJ whole genome shotgun (WGS) entry which is preliminary data.</text>
</comment>
<dbReference type="RefSeq" id="XP_007753513.1">
    <property type="nucleotide sequence ID" value="XM_007755323.1"/>
</dbReference>
<feature type="domain" description="Heterokaryon incompatibility" evidence="1">
    <location>
        <begin position="191"/>
        <end position="331"/>
    </location>
</feature>
<organism evidence="2 3">
    <name type="scientific">Cladophialophora yegresii CBS 114405</name>
    <dbReference type="NCBI Taxonomy" id="1182544"/>
    <lineage>
        <taxon>Eukaryota</taxon>
        <taxon>Fungi</taxon>
        <taxon>Dikarya</taxon>
        <taxon>Ascomycota</taxon>
        <taxon>Pezizomycotina</taxon>
        <taxon>Eurotiomycetes</taxon>
        <taxon>Chaetothyriomycetidae</taxon>
        <taxon>Chaetothyriales</taxon>
        <taxon>Herpotrichiellaceae</taxon>
        <taxon>Cladophialophora</taxon>
    </lineage>
</organism>
<gene>
    <name evidence="2" type="ORF">A1O7_01285</name>
</gene>
<dbReference type="GeneID" id="19175898"/>
<dbReference type="AlphaFoldDB" id="W9WK19"/>
<name>W9WK19_9EURO</name>
<keyword evidence="3" id="KW-1185">Reference proteome</keyword>
<evidence type="ECO:0000313" key="3">
    <source>
        <dbReference type="Proteomes" id="UP000019473"/>
    </source>
</evidence>
<dbReference type="Pfam" id="PF06985">
    <property type="entry name" value="HET"/>
    <property type="match status" value="1"/>
</dbReference>
<dbReference type="PANTHER" id="PTHR33112:SF1">
    <property type="entry name" value="HETEROKARYON INCOMPATIBILITY DOMAIN-CONTAINING PROTEIN"/>
    <property type="match status" value="1"/>
</dbReference>
<evidence type="ECO:0000313" key="2">
    <source>
        <dbReference type="EMBL" id="EXJ64946.1"/>
    </source>
</evidence>
<dbReference type="HOGENOM" id="CLU_382623_0_0_1"/>
<evidence type="ECO:0000259" key="1">
    <source>
        <dbReference type="Pfam" id="PF06985"/>
    </source>
</evidence>
<dbReference type="EMBL" id="AMGW01000001">
    <property type="protein sequence ID" value="EXJ64946.1"/>
    <property type="molecule type" value="Genomic_DNA"/>
</dbReference>
<dbReference type="InterPro" id="IPR010730">
    <property type="entry name" value="HET"/>
</dbReference>
<dbReference type="VEuPathDB" id="FungiDB:A1O7_01285"/>
<dbReference type="OrthoDB" id="5135333at2759"/>
<reference evidence="2 3" key="1">
    <citation type="submission" date="2013-03" db="EMBL/GenBank/DDBJ databases">
        <title>The Genome Sequence of Cladophialophora yegresii CBS 114405.</title>
        <authorList>
            <consortium name="The Broad Institute Genomics Platform"/>
            <person name="Cuomo C."/>
            <person name="de Hoog S."/>
            <person name="Gorbushina A."/>
            <person name="Walker B."/>
            <person name="Young S.K."/>
            <person name="Zeng Q."/>
            <person name="Gargeya S."/>
            <person name="Fitzgerald M."/>
            <person name="Haas B."/>
            <person name="Abouelleil A."/>
            <person name="Allen A.W."/>
            <person name="Alvarado L."/>
            <person name="Arachchi H.M."/>
            <person name="Berlin A.M."/>
            <person name="Chapman S.B."/>
            <person name="Gainer-Dewar J."/>
            <person name="Goldberg J."/>
            <person name="Griggs A."/>
            <person name="Gujja S."/>
            <person name="Hansen M."/>
            <person name="Howarth C."/>
            <person name="Imamovic A."/>
            <person name="Ireland A."/>
            <person name="Larimer J."/>
            <person name="McCowan C."/>
            <person name="Murphy C."/>
            <person name="Pearson M."/>
            <person name="Poon T.W."/>
            <person name="Priest M."/>
            <person name="Roberts A."/>
            <person name="Saif S."/>
            <person name="Shea T."/>
            <person name="Sisk P."/>
            <person name="Sykes S."/>
            <person name="Wortman J."/>
            <person name="Nusbaum C."/>
            <person name="Birren B."/>
        </authorList>
    </citation>
    <scope>NUCLEOTIDE SEQUENCE [LARGE SCALE GENOMIC DNA]</scope>
    <source>
        <strain evidence="2 3">CBS 114405</strain>
    </source>
</reference>
<proteinExistence type="predicted"/>
<dbReference type="Proteomes" id="UP000019473">
    <property type="component" value="Unassembled WGS sequence"/>
</dbReference>
<accession>W9WK19</accession>
<protein>
    <recommendedName>
        <fullName evidence="1">Heterokaryon incompatibility domain-containing protein</fullName>
    </recommendedName>
</protein>